<dbReference type="SUPFAM" id="SSF56112">
    <property type="entry name" value="Protein kinase-like (PK-like)"/>
    <property type="match status" value="1"/>
</dbReference>
<reference evidence="3" key="1">
    <citation type="submission" date="2021-03" db="EMBL/GenBank/DDBJ databases">
        <title>Agromyces archimandritus sp. nov., isolated from the cockroach Archimandrita tessellata.</title>
        <authorList>
            <person name="Guzman J."/>
            <person name="Ortuzar M."/>
            <person name="Poehlein A."/>
            <person name="Daniel R."/>
            <person name="Trujillo M."/>
            <person name="Vilcinskas A."/>
        </authorList>
    </citation>
    <scope>NUCLEOTIDE SEQUENCE</scope>
    <source>
        <strain evidence="3">G127AT</strain>
    </source>
</reference>
<dbReference type="Gene3D" id="3.90.1200.10">
    <property type="match status" value="1"/>
</dbReference>
<dbReference type="InterPro" id="IPR011009">
    <property type="entry name" value="Kinase-like_dom_sf"/>
</dbReference>
<gene>
    <name evidence="3" type="ORF">G127AT_10700</name>
</gene>
<dbReference type="Pfam" id="PF01636">
    <property type="entry name" value="APH"/>
    <property type="match status" value="1"/>
</dbReference>
<dbReference type="RefSeq" id="WP_210896735.1">
    <property type="nucleotide sequence ID" value="NZ_CP071696.1"/>
</dbReference>
<dbReference type="InterPro" id="IPR052898">
    <property type="entry name" value="ACAD10-like"/>
</dbReference>
<dbReference type="InterPro" id="IPR002575">
    <property type="entry name" value="Aminoglycoside_PTrfase"/>
</dbReference>
<dbReference type="EMBL" id="CP071696">
    <property type="protein sequence ID" value="QTX03790.1"/>
    <property type="molecule type" value="Genomic_DNA"/>
</dbReference>
<accession>A0A975FKL1</accession>
<feature type="region of interest" description="Disordered" evidence="1">
    <location>
        <begin position="1"/>
        <end position="20"/>
    </location>
</feature>
<organism evidence="3 4">
    <name type="scientific">Agromyces archimandritae</name>
    <dbReference type="NCBI Taxonomy" id="2781962"/>
    <lineage>
        <taxon>Bacteria</taxon>
        <taxon>Bacillati</taxon>
        <taxon>Actinomycetota</taxon>
        <taxon>Actinomycetes</taxon>
        <taxon>Micrococcales</taxon>
        <taxon>Microbacteriaceae</taxon>
        <taxon>Agromyces</taxon>
    </lineage>
</organism>
<feature type="domain" description="Aminoglycoside phosphotransferase" evidence="2">
    <location>
        <begin position="58"/>
        <end position="280"/>
    </location>
</feature>
<evidence type="ECO:0000313" key="3">
    <source>
        <dbReference type="EMBL" id="QTX03790.1"/>
    </source>
</evidence>
<dbReference type="Proteomes" id="UP000671914">
    <property type="component" value="Chromosome"/>
</dbReference>
<sequence>MSEQTREAGPVLTERPDGRDVAATAEEAARMPVPPLLVLDAVTAFLDERGLGDGPVEWARIGDGQSNATFLLRRGGVEAVLRRGPRPPLPPSAHDMLREARIQLLLRDAGASVAEVLAVCEDPEPLGVPFYLMRRLHGDVITDEVPARFDTARDRRGVAEAAVDALAALHAIDVREGPLAGYGRPEGYLERQVSRFAGLWGKVSRRELPLVGELAERLAATMPATQRHALVHGDFRLGNLMFGTGRRPEVAAVLDWELSTLGDPLADLGYLVATWSEASGGVPTTMELSPVTARPGFLDRAGLAERYERLTGADASRLGWYRALALWKSAVFSEAIYTRWLDGERPDDTTFAPGLEAGVPRLLEVAAEALAER</sequence>
<dbReference type="AlphaFoldDB" id="A0A975FKL1"/>
<proteinExistence type="predicted"/>
<dbReference type="PANTHER" id="PTHR47829">
    <property type="entry name" value="HYDROLASE, PUTATIVE (AFU_ORTHOLOGUE AFUA_1G12880)-RELATED"/>
    <property type="match status" value="1"/>
</dbReference>
<name>A0A975FKL1_9MICO</name>
<dbReference type="PANTHER" id="PTHR47829:SF1">
    <property type="entry name" value="HAD FAMILY PHOSPHATASE"/>
    <property type="match status" value="1"/>
</dbReference>
<evidence type="ECO:0000256" key="1">
    <source>
        <dbReference type="SAM" id="MobiDB-lite"/>
    </source>
</evidence>
<dbReference type="CDD" id="cd05154">
    <property type="entry name" value="ACAD10_11_N-like"/>
    <property type="match status" value="1"/>
</dbReference>
<dbReference type="KEGG" id="aarc:G127AT_10700"/>
<dbReference type="Gene3D" id="3.30.200.20">
    <property type="entry name" value="Phosphorylase Kinase, domain 1"/>
    <property type="match status" value="1"/>
</dbReference>
<protein>
    <submittedName>
        <fullName evidence="3">Phosphotransferase family protein</fullName>
    </submittedName>
</protein>
<evidence type="ECO:0000313" key="4">
    <source>
        <dbReference type="Proteomes" id="UP000671914"/>
    </source>
</evidence>
<evidence type="ECO:0000259" key="2">
    <source>
        <dbReference type="Pfam" id="PF01636"/>
    </source>
</evidence>
<keyword evidence="4" id="KW-1185">Reference proteome</keyword>
<dbReference type="InterPro" id="IPR041726">
    <property type="entry name" value="ACAD10_11_N"/>
</dbReference>